<protein>
    <submittedName>
        <fullName evidence="2">RNA polymerase-associated protein leo1</fullName>
    </submittedName>
</protein>
<dbReference type="Proteomes" id="UP001149090">
    <property type="component" value="Unassembled WGS sequence"/>
</dbReference>
<feature type="region of interest" description="Disordered" evidence="1">
    <location>
        <begin position="206"/>
        <end position="242"/>
    </location>
</feature>
<gene>
    <name evidence="2" type="ORF">M0811_08134</name>
</gene>
<dbReference type="PANTHER" id="PTHR23146:SF0">
    <property type="entry name" value="RNA POLYMERASE-ASSOCIATED PROTEIN LEO1"/>
    <property type="match status" value="1"/>
</dbReference>
<evidence type="ECO:0000256" key="1">
    <source>
        <dbReference type="SAM" id="MobiDB-lite"/>
    </source>
</evidence>
<dbReference type="OrthoDB" id="20844at2759"/>
<organism evidence="2 3">
    <name type="scientific">Anaeramoeba ignava</name>
    <name type="common">Anaerobic marine amoeba</name>
    <dbReference type="NCBI Taxonomy" id="1746090"/>
    <lineage>
        <taxon>Eukaryota</taxon>
        <taxon>Metamonada</taxon>
        <taxon>Anaeramoebidae</taxon>
        <taxon>Anaeramoeba</taxon>
    </lineage>
</organism>
<evidence type="ECO:0000313" key="3">
    <source>
        <dbReference type="Proteomes" id="UP001149090"/>
    </source>
</evidence>
<feature type="compositionally biased region" description="Polar residues" evidence="1">
    <location>
        <begin position="19"/>
        <end position="35"/>
    </location>
</feature>
<dbReference type="GO" id="GO:0006368">
    <property type="term" value="P:transcription elongation by RNA polymerase II"/>
    <property type="evidence" value="ECO:0007669"/>
    <property type="project" value="InterPro"/>
</dbReference>
<feature type="compositionally biased region" description="Basic residues" evidence="1">
    <location>
        <begin position="229"/>
        <end position="242"/>
    </location>
</feature>
<dbReference type="Pfam" id="PF04004">
    <property type="entry name" value="Leo1"/>
    <property type="match status" value="1"/>
</dbReference>
<dbReference type="GO" id="GO:1990269">
    <property type="term" value="F:RNA polymerase II C-terminal domain phosphoserine binding"/>
    <property type="evidence" value="ECO:0007669"/>
    <property type="project" value="TreeGrafter"/>
</dbReference>
<dbReference type="GO" id="GO:0016593">
    <property type="term" value="C:Cdc73/Paf1 complex"/>
    <property type="evidence" value="ECO:0007669"/>
    <property type="project" value="InterPro"/>
</dbReference>
<dbReference type="InterPro" id="IPR007149">
    <property type="entry name" value="Leo1"/>
</dbReference>
<reference evidence="2" key="1">
    <citation type="submission" date="2022-10" db="EMBL/GenBank/DDBJ databases">
        <title>Novel sulphate-reducing endosymbionts in the free-living metamonad Anaeramoeba.</title>
        <authorList>
            <person name="Jerlstrom-Hultqvist J."/>
            <person name="Cepicka I."/>
            <person name="Gallot-Lavallee L."/>
            <person name="Salas-Leiva D."/>
            <person name="Curtis B.A."/>
            <person name="Zahonova K."/>
            <person name="Pipaliya S."/>
            <person name="Dacks J."/>
            <person name="Roger A.J."/>
        </authorList>
    </citation>
    <scope>NUCLEOTIDE SEQUENCE</scope>
    <source>
        <strain evidence="2">BMAN</strain>
    </source>
</reference>
<dbReference type="GO" id="GO:0032968">
    <property type="term" value="P:positive regulation of transcription elongation by RNA polymerase II"/>
    <property type="evidence" value="ECO:0007669"/>
    <property type="project" value="TreeGrafter"/>
</dbReference>
<dbReference type="PANTHER" id="PTHR23146">
    <property type="entry name" value="LEO1 PROTEIN"/>
    <property type="match status" value="1"/>
</dbReference>
<evidence type="ECO:0000313" key="2">
    <source>
        <dbReference type="EMBL" id="KAJ5073861.1"/>
    </source>
</evidence>
<accession>A0A9Q0LJM2</accession>
<feature type="region of interest" description="Disordered" evidence="1">
    <location>
        <begin position="15"/>
        <end position="54"/>
    </location>
</feature>
<comment type="caution">
    <text evidence="2">The sequence shown here is derived from an EMBL/GenBank/DDBJ whole genome shotgun (WGS) entry which is preliminary data.</text>
</comment>
<dbReference type="AlphaFoldDB" id="A0A9Q0LJM2"/>
<name>A0A9Q0LJM2_ANAIG</name>
<sequence>MQNDNENDNEIEIEIENDSQGFSNESFINSDSEISSIELDVTNIPDENMKEKQNEEEKYLEEKIELNQEGYEIKEYEEIPEENKIYVGKKTRFIQFEEDEFKEKKIIKENIENLTKSGYVVRWRYNDKTKQKESNSRIVKWSDGSVHLVIGSEYVNIEKLKHDNSHLFCLSKENNLLLFERTLLEKFSYKPVSLNTKIHHAFSRDIKERHKEKPKSRMLVPIQVENRQVTKKSKTNKHSKKK</sequence>
<dbReference type="EMBL" id="JAPDFW010000071">
    <property type="protein sequence ID" value="KAJ5073861.1"/>
    <property type="molecule type" value="Genomic_DNA"/>
</dbReference>
<keyword evidence="3" id="KW-1185">Reference proteome</keyword>
<proteinExistence type="predicted"/>